<protein>
    <submittedName>
        <fullName evidence="2">Uncharacterized protein</fullName>
    </submittedName>
</protein>
<dbReference type="EMBL" id="ADOU02000005">
    <property type="protein sequence ID" value="KGJ66782.1"/>
    <property type="molecule type" value="Genomic_DNA"/>
</dbReference>
<feature type="region of interest" description="Disordered" evidence="1">
    <location>
        <begin position="65"/>
        <end position="99"/>
    </location>
</feature>
<dbReference type="AlphaFoldDB" id="A0A837CCB7"/>
<accession>A0A837CCB7</accession>
<organism evidence="2 3">
    <name type="scientific">Bradyrhizobium diazoefficiens SEMIA 5080</name>
    <dbReference type="NCBI Taxonomy" id="754504"/>
    <lineage>
        <taxon>Bacteria</taxon>
        <taxon>Pseudomonadati</taxon>
        <taxon>Pseudomonadota</taxon>
        <taxon>Alphaproteobacteria</taxon>
        <taxon>Hyphomicrobiales</taxon>
        <taxon>Nitrobacteraceae</taxon>
        <taxon>Bradyrhizobium</taxon>
    </lineage>
</organism>
<dbReference type="Proteomes" id="UP000024900">
    <property type="component" value="Unassembled WGS sequence"/>
</dbReference>
<evidence type="ECO:0000256" key="1">
    <source>
        <dbReference type="SAM" id="MobiDB-lite"/>
    </source>
</evidence>
<evidence type="ECO:0000313" key="2">
    <source>
        <dbReference type="EMBL" id="KGJ66782.1"/>
    </source>
</evidence>
<name>A0A837CCB7_9BRAD</name>
<feature type="compositionally biased region" description="Polar residues" evidence="1">
    <location>
        <begin position="90"/>
        <end position="99"/>
    </location>
</feature>
<sequence length="99" mass="10812">MNGSTMPQFRHARNCNLQHISDVYQIFGLCLRDGKCQANSHQGQFDATTEVAAREGDMEAIAQSGVRHGGNSLYERGHRSESPLNLFAEGSTSTSLPSE</sequence>
<proteinExistence type="predicted"/>
<comment type="caution">
    <text evidence="2">The sequence shown here is derived from an EMBL/GenBank/DDBJ whole genome shotgun (WGS) entry which is preliminary data.</text>
</comment>
<reference evidence="2 3" key="1">
    <citation type="journal article" date="2014" name="BMC Genomics">
        <title>Comparative genomics of Bradyrhizobium japonicum CPAC 15 and Bradyrhizobium diazoefficiens CPAC 7: elite model strains for understanding symbiotic performance with soybean.</title>
        <authorList>
            <person name="Siqueira A.F."/>
            <person name="Ormeno-Orrillo E."/>
            <person name="Souza R.C."/>
            <person name="Rodrigues E.P."/>
            <person name="Almeida L.G."/>
            <person name="Barcellos F.G."/>
            <person name="Batista J.S."/>
            <person name="Nakatami A.S."/>
            <person name="Martinez-Romero E."/>
            <person name="Vasconcelos A.T."/>
            <person name="Hungria M."/>
        </authorList>
    </citation>
    <scope>NUCLEOTIDE SEQUENCE [LARGE SCALE GENOMIC DNA]</scope>
    <source>
        <strain evidence="2 3">SEMIA 5080</strain>
    </source>
</reference>
<evidence type="ECO:0000313" key="3">
    <source>
        <dbReference type="Proteomes" id="UP000024900"/>
    </source>
</evidence>
<gene>
    <name evidence="2" type="ORF">BJA5080_03401</name>
</gene>